<reference evidence="5 6" key="1">
    <citation type="journal article" date="2011" name="Stand. Genomic Sci.">
        <title>Complete genome sequence of the thermophilic sulfur-reducer Hippea maritima type strain (MH(2)).</title>
        <authorList>
            <person name="Huntemann M."/>
            <person name="Lu M."/>
            <person name="Nolan M."/>
            <person name="Lapidus A."/>
            <person name="Lucas S."/>
            <person name="Hammon N."/>
            <person name="Deshpande S."/>
            <person name="Cheng J.F."/>
            <person name="Tapia R."/>
            <person name="Han C."/>
            <person name="Goodwin L."/>
            <person name="Pitluck S."/>
            <person name="Liolios K."/>
            <person name="Pagani I."/>
            <person name="Ivanova N."/>
            <person name="Ovchinikova G."/>
            <person name="Pati A."/>
            <person name="Chen A."/>
            <person name="Palaniappan K."/>
            <person name="Land M."/>
            <person name="Hauser L."/>
            <person name="Jeffries C.D."/>
            <person name="Detter J.C."/>
            <person name="Brambilla E.M."/>
            <person name="Rohde M."/>
            <person name="Spring S."/>
            <person name="Goker M."/>
            <person name="Woyke T."/>
            <person name="Bristow J."/>
            <person name="Eisen J.A."/>
            <person name="Markowitz V."/>
            <person name="Hugenholtz P."/>
            <person name="Kyrpides N.C."/>
            <person name="Klenk H.P."/>
            <person name="Mavromatis K."/>
        </authorList>
    </citation>
    <scope>NUCLEOTIDE SEQUENCE [LARGE SCALE GENOMIC DNA]</scope>
    <source>
        <strain evidence="6">ATCC 700847 / DSM 10411 / MH2</strain>
    </source>
</reference>
<dbReference type="PROSITE" id="PS01117">
    <property type="entry name" value="HTH_MARR_1"/>
    <property type="match status" value="1"/>
</dbReference>
<reference evidence="6" key="2">
    <citation type="submission" date="2011-03" db="EMBL/GenBank/DDBJ databases">
        <title>The complete genome of Hippea maritima DSM 10411.</title>
        <authorList>
            <consortium name="US DOE Joint Genome Institute (JGI-PGF)"/>
            <person name="Lucas S."/>
            <person name="Copeland A."/>
            <person name="Lapidus A."/>
            <person name="Bruce D."/>
            <person name="Goodwin L."/>
            <person name="Pitluck S."/>
            <person name="Peters L."/>
            <person name="Kyrpides N."/>
            <person name="Mavromatis K."/>
            <person name="Pagani I."/>
            <person name="Ivanova N."/>
            <person name="Mikhailova N."/>
            <person name="Lu M."/>
            <person name="Detter J.C."/>
            <person name="Tapia R."/>
            <person name="Han C."/>
            <person name="Land M."/>
            <person name="Hauser L."/>
            <person name="Markowitz V."/>
            <person name="Cheng J.-F."/>
            <person name="Hugenholtz P."/>
            <person name="Woyke T."/>
            <person name="Wu D."/>
            <person name="Spring S."/>
            <person name="Schroeder M."/>
            <person name="Brambilla E."/>
            <person name="Klenk H.-P."/>
            <person name="Eisen J.A."/>
        </authorList>
    </citation>
    <scope>NUCLEOTIDE SEQUENCE [LARGE SCALE GENOMIC DNA]</scope>
    <source>
        <strain evidence="6">ATCC 700847 / DSM 10411 / MH2</strain>
    </source>
</reference>
<evidence type="ECO:0000256" key="3">
    <source>
        <dbReference type="ARBA" id="ARBA00023163"/>
    </source>
</evidence>
<dbReference type="SUPFAM" id="SSF46785">
    <property type="entry name" value="Winged helix' DNA-binding domain"/>
    <property type="match status" value="1"/>
</dbReference>
<evidence type="ECO:0000313" key="5">
    <source>
        <dbReference type="EMBL" id="AEA34392.1"/>
    </source>
</evidence>
<dbReference type="AlphaFoldDB" id="F2LY69"/>
<evidence type="ECO:0000256" key="1">
    <source>
        <dbReference type="ARBA" id="ARBA00023015"/>
    </source>
</evidence>
<feature type="domain" description="HTH marR-type" evidence="4">
    <location>
        <begin position="36"/>
        <end position="168"/>
    </location>
</feature>
<dbReference type="EMBL" id="CP002606">
    <property type="protein sequence ID" value="AEA34392.1"/>
    <property type="molecule type" value="Genomic_DNA"/>
</dbReference>
<keyword evidence="2" id="KW-0238">DNA-binding</keyword>
<dbReference type="SMART" id="SM00347">
    <property type="entry name" value="HTH_MARR"/>
    <property type="match status" value="1"/>
</dbReference>
<dbReference type="GO" id="GO:0003677">
    <property type="term" value="F:DNA binding"/>
    <property type="evidence" value="ECO:0007669"/>
    <property type="project" value="UniProtKB-KW"/>
</dbReference>
<dbReference type="InterPro" id="IPR036388">
    <property type="entry name" value="WH-like_DNA-bd_sf"/>
</dbReference>
<organism evidence="5 6">
    <name type="scientific">Hippea maritima (strain ATCC 700847 / DSM 10411 / MH2)</name>
    <dbReference type="NCBI Taxonomy" id="760142"/>
    <lineage>
        <taxon>Bacteria</taxon>
        <taxon>Pseudomonadati</taxon>
        <taxon>Campylobacterota</taxon>
        <taxon>Desulfurellia</taxon>
        <taxon>Desulfurellales</taxon>
        <taxon>Hippeaceae</taxon>
        <taxon>Hippea</taxon>
    </lineage>
</organism>
<dbReference type="eggNOG" id="COG1846">
    <property type="taxonomic scope" value="Bacteria"/>
</dbReference>
<dbReference type="InterPro" id="IPR023187">
    <property type="entry name" value="Tscrpt_reg_MarR-type_CS"/>
</dbReference>
<keyword evidence="6" id="KW-1185">Reference proteome</keyword>
<dbReference type="PANTHER" id="PTHR42756:SF2">
    <property type="entry name" value="MARR FAMILY REGULATORY PROTEIN"/>
    <property type="match status" value="1"/>
</dbReference>
<evidence type="ECO:0000313" key="6">
    <source>
        <dbReference type="Proteomes" id="UP000008139"/>
    </source>
</evidence>
<dbReference type="Proteomes" id="UP000008139">
    <property type="component" value="Chromosome"/>
</dbReference>
<dbReference type="InterPro" id="IPR000835">
    <property type="entry name" value="HTH_MarR-typ"/>
</dbReference>
<gene>
    <name evidence="5" type="ordered locus">Hipma_1436</name>
</gene>
<dbReference type="KEGG" id="hmr:Hipma_1436"/>
<keyword evidence="1" id="KW-0805">Transcription regulation</keyword>
<proteinExistence type="predicted"/>
<dbReference type="Pfam" id="PF01047">
    <property type="entry name" value="MarR"/>
    <property type="match status" value="1"/>
</dbReference>
<dbReference type="PROSITE" id="PS50995">
    <property type="entry name" value="HTH_MARR_2"/>
    <property type="match status" value="1"/>
</dbReference>
<dbReference type="Gene3D" id="1.10.10.10">
    <property type="entry name" value="Winged helix-like DNA-binding domain superfamily/Winged helix DNA-binding domain"/>
    <property type="match status" value="1"/>
</dbReference>
<keyword evidence="3" id="KW-0804">Transcription</keyword>
<dbReference type="PANTHER" id="PTHR42756">
    <property type="entry name" value="TRANSCRIPTIONAL REGULATOR, MARR"/>
    <property type="match status" value="1"/>
</dbReference>
<evidence type="ECO:0000256" key="2">
    <source>
        <dbReference type="ARBA" id="ARBA00023125"/>
    </source>
</evidence>
<evidence type="ECO:0000259" key="4">
    <source>
        <dbReference type="PROSITE" id="PS50995"/>
    </source>
</evidence>
<sequence length="186" mass="21876">MACVYFYGCEFLSLKLVAIETNFWYIVKIMEGFLDKEPLGKWISILYRYSMIHANEKLKPFNMTSSQLMFFIFMVDNPGITQEGLSCMLKINKSTTAKAIKVLEKNGYLIRKISEKDKRSYNLYPTQKAIEVRKQIRLLALEWDDVLCKDFDLKDKKKAYELLKKMSQNAEEYINQRRGFDGKGKD</sequence>
<dbReference type="GO" id="GO:0003700">
    <property type="term" value="F:DNA-binding transcription factor activity"/>
    <property type="evidence" value="ECO:0007669"/>
    <property type="project" value="InterPro"/>
</dbReference>
<name>F2LY69_HIPMA</name>
<dbReference type="InterPro" id="IPR036390">
    <property type="entry name" value="WH_DNA-bd_sf"/>
</dbReference>
<dbReference type="InParanoid" id="F2LY69"/>
<dbReference type="HOGENOM" id="CLU_083287_18_0_7"/>
<accession>F2LY69</accession>
<dbReference type="STRING" id="760142.Hipma_1436"/>
<protein>
    <submittedName>
        <fullName evidence="5">Transcriptional regulator, MarR family</fullName>
    </submittedName>
</protein>